<dbReference type="Proteomes" id="UP000273145">
    <property type="component" value="Chromosome"/>
</dbReference>
<dbReference type="AlphaFoldDB" id="A0A3Q8S3C7"/>
<reference evidence="2 3" key="1">
    <citation type="submission" date="2018-11" db="EMBL/GenBank/DDBJ databases">
        <title>Genome sequencing of Paenibacillus lentus DSM25539(T).</title>
        <authorList>
            <person name="Kook J.-K."/>
            <person name="Park S.-N."/>
            <person name="Lim Y.K."/>
        </authorList>
    </citation>
    <scope>NUCLEOTIDE SEQUENCE [LARGE SCALE GENOMIC DNA]</scope>
    <source>
        <strain evidence="2 3">DSM 25539</strain>
    </source>
</reference>
<dbReference type="RefSeq" id="WP_125080999.1">
    <property type="nucleotide sequence ID" value="NZ_CP034248.1"/>
</dbReference>
<name>A0A3Q8S3C7_9BACL</name>
<organism evidence="2 3">
    <name type="scientific">Paenibacillus lentus</name>
    <dbReference type="NCBI Taxonomy" id="1338368"/>
    <lineage>
        <taxon>Bacteria</taxon>
        <taxon>Bacillati</taxon>
        <taxon>Bacillota</taxon>
        <taxon>Bacilli</taxon>
        <taxon>Bacillales</taxon>
        <taxon>Paenibacillaceae</taxon>
        <taxon>Paenibacillus</taxon>
    </lineage>
</organism>
<dbReference type="OrthoDB" id="2355620at2"/>
<dbReference type="SMART" id="SM00860">
    <property type="entry name" value="SMI1_KNR4"/>
    <property type="match status" value="1"/>
</dbReference>
<dbReference type="InterPro" id="IPR037883">
    <property type="entry name" value="Knr4/Smi1-like_sf"/>
</dbReference>
<dbReference type="KEGG" id="plen:EIM92_00540"/>
<evidence type="ECO:0000313" key="2">
    <source>
        <dbReference type="EMBL" id="AZK44862.1"/>
    </source>
</evidence>
<protein>
    <submittedName>
        <fullName evidence="2">SMI1/KNR4 family protein</fullName>
    </submittedName>
</protein>
<dbReference type="Pfam" id="PF09346">
    <property type="entry name" value="SMI1_KNR4"/>
    <property type="match status" value="1"/>
</dbReference>
<feature type="domain" description="Knr4/Smi1-like" evidence="1">
    <location>
        <begin position="35"/>
        <end position="158"/>
    </location>
</feature>
<dbReference type="SUPFAM" id="SSF160631">
    <property type="entry name" value="SMI1/KNR4-like"/>
    <property type="match status" value="1"/>
</dbReference>
<gene>
    <name evidence="2" type="ORF">EIM92_00540</name>
</gene>
<accession>A0A3Q8S3C7</accession>
<dbReference type="InterPro" id="IPR018958">
    <property type="entry name" value="Knr4/Smi1-like_dom"/>
</dbReference>
<evidence type="ECO:0000313" key="3">
    <source>
        <dbReference type="Proteomes" id="UP000273145"/>
    </source>
</evidence>
<keyword evidence="3" id="KW-1185">Reference proteome</keyword>
<dbReference type="EMBL" id="CP034248">
    <property type="protein sequence ID" value="AZK44862.1"/>
    <property type="molecule type" value="Genomic_DNA"/>
</dbReference>
<sequence length="175" mass="20495">MMNWIETIAIMILVKQDMEKYDEEGLWEYHLPEVAASEELLIKTEQHLGYHLDSEYKEFLKYANGWKSFYQSVDLFGTNELVSSSDMDYAVNILNAIEDSVIFECGVPRDELLPIAVTKIDKDLFVITKLNSSNPGQVIWFAGEEIDRFDNFKEFFLSMIDYNREELKYFKDLNG</sequence>
<dbReference type="Gene3D" id="3.40.1580.10">
    <property type="entry name" value="SMI1/KNR4-like"/>
    <property type="match status" value="1"/>
</dbReference>
<evidence type="ECO:0000259" key="1">
    <source>
        <dbReference type="SMART" id="SM00860"/>
    </source>
</evidence>
<proteinExistence type="predicted"/>